<dbReference type="AlphaFoldDB" id="A0A168CZY1"/>
<organism evidence="2 3">
    <name type="scientific">Ascosphaera apis ARSEF 7405</name>
    <dbReference type="NCBI Taxonomy" id="392613"/>
    <lineage>
        <taxon>Eukaryota</taxon>
        <taxon>Fungi</taxon>
        <taxon>Dikarya</taxon>
        <taxon>Ascomycota</taxon>
        <taxon>Pezizomycotina</taxon>
        <taxon>Eurotiomycetes</taxon>
        <taxon>Eurotiomycetidae</taxon>
        <taxon>Onygenales</taxon>
        <taxon>Ascosphaeraceae</taxon>
        <taxon>Ascosphaera</taxon>
    </lineage>
</organism>
<feature type="region of interest" description="Disordered" evidence="1">
    <location>
        <begin position="1"/>
        <end position="34"/>
    </location>
</feature>
<feature type="region of interest" description="Disordered" evidence="1">
    <location>
        <begin position="176"/>
        <end position="200"/>
    </location>
</feature>
<sequence>MSEDLTRVDSAVAGVHEEHHKEAHHYHRRGSAGNENVRSIKDLSTLSIVISSPHSSPLHSLTSICLSPPTEEEDVELAVAPETQKLNWKFNTPASAVEDKDMLKKYLVTPPVKKIDLIFPLGTKVTARNLHGVTIKDALDAMYKLNKKKADDELDLPYLKGFEWNKKENYEVLFIHQQKEGTQQHHDGSSKKSKKKHASA</sequence>
<keyword evidence="3" id="KW-1185">Reference proteome</keyword>
<feature type="compositionally biased region" description="Basic residues" evidence="1">
    <location>
        <begin position="191"/>
        <end position="200"/>
    </location>
</feature>
<feature type="compositionally biased region" description="Basic and acidic residues" evidence="1">
    <location>
        <begin position="177"/>
        <end position="190"/>
    </location>
</feature>
<name>A0A168CZY1_9EURO</name>
<dbReference type="Proteomes" id="UP000242877">
    <property type="component" value="Unassembled WGS sequence"/>
</dbReference>
<dbReference type="EMBL" id="AZGZ01000002">
    <property type="protein sequence ID" value="KZZ97214.1"/>
    <property type="molecule type" value="Genomic_DNA"/>
</dbReference>
<evidence type="ECO:0000256" key="1">
    <source>
        <dbReference type="SAM" id="MobiDB-lite"/>
    </source>
</evidence>
<dbReference type="VEuPathDB" id="FungiDB:AAP_00857"/>
<proteinExistence type="predicted"/>
<evidence type="ECO:0000313" key="2">
    <source>
        <dbReference type="EMBL" id="KZZ97214.1"/>
    </source>
</evidence>
<evidence type="ECO:0000313" key="3">
    <source>
        <dbReference type="Proteomes" id="UP000242877"/>
    </source>
</evidence>
<reference evidence="2 3" key="1">
    <citation type="journal article" date="2016" name="Genome Biol. Evol.">
        <title>Divergent and convergent evolution of fungal pathogenicity.</title>
        <authorList>
            <person name="Shang Y."/>
            <person name="Xiao G."/>
            <person name="Zheng P."/>
            <person name="Cen K."/>
            <person name="Zhan S."/>
            <person name="Wang C."/>
        </authorList>
    </citation>
    <scope>NUCLEOTIDE SEQUENCE [LARGE SCALE GENOMIC DNA]</scope>
    <source>
        <strain evidence="2 3">ARSEF 7405</strain>
    </source>
</reference>
<comment type="caution">
    <text evidence="2">The sequence shown here is derived from an EMBL/GenBank/DDBJ whole genome shotgun (WGS) entry which is preliminary data.</text>
</comment>
<accession>A0A168CZY1</accession>
<protein>
    <submittedName>
        <fullName evidence="2">Uncharacterized protein</fullName>
    </submittedName>
</protein>
<gene>
    <name evidence="2" type="ORF">AAP_00857</name>
</gene>
<dbReference type="OrthoDB" id="5363135at2759"/>